<feature type="domain" description="DUF7081" evidence="1">
    <location>
        <begin position="22"/>
        <end position="112"/>
    </location>
</feature>
<evidence type="ECO:0000313" key="2">
    <source>
        <dbReference type="EMBL" id="GAA0162164.1"/>
    </source>
</evidence>
<sequence length="184" mass="21071">MEPIEINCPEAKLENKVEVYKVCANDSGKGLPYAPVDWPNPGDKWRWKVGRRVENNGFFRDRYLYPPTHLPKSNRKTRRFDSKLSVEQYFRSISPGADVNAFLDSFSWKIPSKQLSYNLGYKAAKLCRANVVCKAANKTCCSLVEAEDTHQKFMSCSICCTEHGFCRYCCCILLCKGNTFKLNL</sequence>
<organism evidence="2 3">
    <name type="scientific">Lithospermum erythrorhizon</name>
    <name type="common">Purple gromwell</name>
    <name type="synonym">Lithospermum officinale var. erythrorhizon</name>
    <dbReference type="NCBI Taxonomy" id="34254"/>
    <lineage>
        <taxon>Eukaryota</taxon>
        <taxon>Viridiplantae</taxon>
        <taxon>Streptophyta</taxon>
        <taxon>Embryophyta</taxon>
        <taxon>Tracheophyta</taxon>
        <taxon>Spermatophyta</taxon>
        <taxon>Magnoliopsida</taxon>
        <taxon>eudicotyledons</taxon>
        <taxon>Gunneridae</taxon>
        <taxon>Pentapetalae</taxon>
        <taxon>asterids</taxon>
        <taxon>lamiids</taxon>
        <taxon>Boraginales</taxon>
        <taxon>Boraginaceae</taxon>
        <taxon>Boraginoideae</taxon>
        <taxon>Lithospermeae</taxon>
        <taxon>Lithospermum</taxon>
    </lineage>
</organism>
<protein>
    <submittedName>
        <fullName evidence="2">Scaffold/adaptor protein</fullName>
    </submittedName>
</protein>
<evidence type="ECO:0000313" key="3">
    <source>
        <dbReference type="Proteomes" id="UP001454036"/>
    </source>
</evidence>
<dbReference type="AlphaFoldDB" id="A0AAV3QDR4"/>
<dbReference type="Pfam" id="PF23299">
    <property type="entry name" value="DUF7081"/>
    <property type="match status" value="1"/>
</dbReference>
<dbReference type="PANTHER" id="PTHR33345:SF6">
    <property type="entry name" value="OS03G0747200 PROTEIN"/>
    <property type="match status" value="1"/>
</dbReference>
<comment type="caution">
    <text evidence="2">The sequence shown here is derived from an EMBL/GenBank/DDBJ whole genome shotgun (WGS) entry which is preliminary data.</text>
</comment>
<dbReference type="EMBL" id="BAABME010004382">
    <property type="protein sequence ID" value="GAA0162164.1"/>
    <property type="molecule type" value="Genomic_DNA"/>
</dbReference>
<evidence type="ECO:0000259" key="1">
    <source>
        <dbReference type="Pfam" id="PF23299"/>
    </source>
</evidence>
<dbReference type="PANTHER" id="PTHR33345">
    <property type="entry name" value="ADAPTER PROTEIN, PUTATIVE-RELATED"/>
    <property type="match status" value="1"/>
</dbReference>
<name>A0AAV3QDR4_LITER</name>
<dbReference type="InterPro" id="IPR055508">
    <property type="entry name" value="DUF7081"/>
</dbReference>
<dbReference type="Proteomes" id="UP001454036">
    <property type="component" value="Unassembled WGS sequence"/>
</dbReference>
<gene>
    <name evidence="2" type="ORF">LIER_18318</name>
</gene>
<keyword evidence="3" id="KW-1185">Reference proteome</keyword>
<accession>A0AAV3QDR4</accession>
<proteinExistence type="predicted"/>
<reference evidence="2 3" key="1">
    <citation type="submission" date="2024-01" db="EMBL/GenBank/DDBJ databases">
        <title>The complete chloroplast genome sequence of Lithospermum erythrorhizon: insights into the phylogenetic relationship among Boraginaceae species and the maternal lineages of purple gromwells.</title>
        <authorList>
            <person name="Okada T."/>
            <person name="Watanabe K."/>
        </authorList>
    </citation>
    <scope>NUCLEOTIDE SEQUENCE [LARGE SCALE GENOMIC DNA]</scope>
</reference>